<keyword evidence="9" id="KW-1185">Reference proteome</keyword>
<feature type="transmembrane region" description="Helical" evidence="7">
    <location>
        <begin position="12"/>
        <end position="33"/>
    </location>
</feature>
<feature type="compositionally biased region" description="Basic and acidic residues" evidence="6">
    <location>
        <begin position="407"/>
        <end position="416"/>
    </location>
</feature>
<reference evidence="8 9" key="1">
    <citation type="submission" date="2018-09" db="EMBL/GenBank/DDBJ databases">
        <authorList>
            <person name="Zhu H."/>
        </authorList>
    </citation>
    <scope>NUCLEOTIDE SEQUENCE [LARGE SCALE GENOMIC DNA]</scope>
    <source>
        <strain evidence="8 9">K1W22B-8</strain>
    </source>
</reference>
<keyword evidence="2" id="KW-1003">Cell membrane</keyword>
<gene>
    <name evidence="8" type="primary">lptF</name>
    <name evidence="8" type="ORF">D3874_07705</name>
</gene>
<evidence type="ECO:0000256" key="3">
    <source>
        <dbReference type="ARBA" id="ARBA00022692"/>
    </source>
</evidence>
<evidence type="ECO:0000256" key="6">
    <source>
        <dbReference type="SAM" id="MobiDB-lite"/>
    </source>
</evidence>
<evidence type="ECO:0000256" key="1">
    <source>
        <dbReference type="ARBA" id="ARBA00004651"/>
    </source>
</evidence>
<evidence type="ECO:0000256" key="4">
    <source>
        <dbReference type="ARBA" id="ARBA00022989"/>
    </source>
</evidence>
<sequence>MNRMTSYIRRQIAAPLIFFTLGLTGVMLVGQSLRTVDLIVNKGLSLQTLLQLTSLLIPGALSLILPIALFCAIIFAFYRLWQDSELIVMNASGFSVWSMIRPALELAVVIMGLTLVLNLYITPLGLRSFRNEVAEIRGDLAAVFLQDGEFTEPTSGLTVYVRERALSGELRGVLVYDARRPDKTVTMMAERGTLLPEGDGTKILLVNGNRQESELFTGKGAYLSFQRYVLDLGSFSDGGGTRWIKPGERFLSELLPPFTDPKDQESAAQLITEAHKRMSSPLYALPLALIAACGLLSGEYSRRGKYLRTAVAAVAGLGLRLSELGLSGLVIGEPMLAPVLYLVPLVAAALALYILRPPRRNVAANDPDVGSAMPAGAGGGPPDASDRPGLRALHDAALPVGPGPRLRAGDRPDLYDRPAGTDPAGQPRPDPRGRPADLDADVGDEAARPGGHGPALRLPVRGDVDLRPHDPVERTGHRPCRRPVGLAVPGAADDGCPAAGHLRRRHRQSLVVGAELPLPAARILLHQGHLREPVDGH</sequence>
<dbReference type="PANTHER" id="PTHR33529">
    <property type="entry name" value="SLR0882 PROTEIN-RELATED"/>
    <property type="match status" value="1"/>
</dbReference>
<feature type="transmembrane region" description="Helical" evidence="7">
    <location>
        <begin position="280"/>
        <end position="298"/>
    </location>
</feature>
<evidence type="ECO:0000313" key="9">
    <source>
        <dbReference type="Proteomes" id="UP000284605"/>
    </source>
</evidence>
<feature type="transmembrane region" description="Helical" evidence="7">
    <location>
        <begin position="102"/>
        <end position="121"/>
    </location>
</feature>
<dbReference type="GO" id="GO:0015920">
    <property type="term" value="P:lipopolysaccharide transport"/>
    <property type="evidence" value="ECO:0007669"/>
    <property type="project" value="TreeGrafter"/>
</dbReference>
<keyword evidence="4 7" id="KW-1133">Transmembrane helix</keyword>
<keyword evidence="3 7" id="KW-0812">Transmembrane</keyword>
<dbReference type="PANTHER" id="PTHR33529:SF6">
    <property type="entry name" value="YJGP_YJGQ FAMILY PERMEASE"/>
    <property type="match status" value="1"/>
</dbReference>
<dbReference type="InterPro" id="IPR030922">
    <property type="entry name" value="LptF"/>
</dbReference>
<name>A0A418WAC5_9PROT</name>
<dbReference type="NCBIfam" id="TIGR04407">
    <property type="entry name" value="LptF_YjgP"/>
    <property type="match status" value="1"/>
</dbReference>
<evidence type="ECO:0000256" key="2">
    <source>
        <dbReference type="ARBA" id="ARBA00022475"/>
    </source>
</evidence>
<dbReference type="EMBL" id="QYUK01000011">
    <property type="protein sequence ID" value="RJF86918.1"/>
    <property type="molecule type" value="Genomic_DNA"/>
</dbReference>
<evidence type="ECO:0000256" key="7">
    <source>
        <dbReference type="SAM" id="Phobius"/>
    </source>
</evidence>
<feature type="compositionally biased region" description="Basic and acidic residues" evidence="6">
    <location>
        <begin position="384"/>
        <end position="394"/>
    </location>
</feature>
<organism evidence="8 9">
    <name type="scientific">Oleomonas cavernae</name>
    <dbReference type="NCBI Taxonomy" id="2320859"/>
    <lineage>
        <taxon>Bacteria</taxon>
        <taxon>Pseudomonadati</taxon>
        <taxon>Pseudomonadota</taxon>
        <taxon>Alphaproteobacteria</taxon>
        <taxon>Acetobacterales</taxon>
        <taxon>Acetobacteraceae</taxon>
        <taxon>Oleomonas</taxon>
    </lineage>
</organism>
<dbReference type="Pfam" id="PF03739">
    <property type="entry name" value="LptF_LptG"/>
    <property type="match status" value="1"/>
</dbReference>
<feature type="transmembrane region" description="Helical" evidence="7">
    <location>
        <begin position="53"/>
        <end position="81"/>
    </location>
</feature>
<feature type="transmembrane region" description="Helical" evidence="7">
    <location>
        <begin position="337"/>
        <end position="355"/>
    </location>
</feature>
<evidence type="ECO:0000256" key="5">
    <source>
        <dbReference type="ARBA" id="ARBA00023136"/>
    </source>
</evidence>
<dbReference type="GO" id="GO:0055085">
    <property type="term" value="P:transmembrane transport"/>
    <property type="evidence" value="ECO:0007669"/>
    <property type="project" value="InterPro"/>
</dbReference>
<comment type="caution">
    <text evidence="8">The sequence shown here is derived from an EMBL/GenBank/DDBJ whole genome shotgun (WGS) entry which is preliminary data.</text>
</comment>
<feature type="transmembrane region" description="Helical" evidence="7">
    <location>
        <begin position="310"/>
        <end position="331"/>
    </location>
</feature>
<dbReference type="AlphaFoldDB" id="A0A418WAC5"/>
<comment type="subcellular location">
    <subcellularLocation>
        <location evidence="1">Cell membrane</location>
        <topology evidence="1">Multi-pass membrane protein</topology>
    </subcellularLocation>
</comment>
<feature type="region of interest" description="Disordered" evidence="6">
    <location>
        <begin position="365"/>
        <end position="464"/>
    </location>
</feature>
<dbReference type="Proteomes" id="UP000284605">
    <property type="component" value="Unassembled WGS sequence"/>
</dbReference>
<proteinExistence type="predicted"/>
<evidence type="ECO:0000313" key="8">
    <source>
        <dbReference type="EMBL" id="RJF86918.1"/>
    </source>
</evidence>
<dbReference type="GO" id="GO:0043190">
    <property type="term" value="C:ATP-binding cassette (ABC) transporter complex"/>
    <property type="evidence" value="ECO:0007669"/>
    <property type="project" value="InterPro"/>
</dbReference>
<dbReference type="InterPro" id="IPR005495">
    <property type="entry name" value="LptG/LptF_permease"/>
</dbReference>
<accession>A0A418WAC5</accession>
<protein>
    <submittedName>
        <fullName evidence="8">LPS export ABC transporter permease LptF</fullName>
    </submittedName>
</protein>
<keyword evidence="5 7" id="KW-0472">Membrane</keyword>